<dbReference type="RefSeq" id="WP_027333534.1">
    <property type="nucleotide sequence ID" value="NZ_LR215024.1"/>
</dbReference>
<dbReference type="PROSITE" id="PS51257">
    <property type="entry name" value="PROKAR_LIPOPROTEIN"/>
    <property type="match status" value="1"/>
</dbReference>
<protein>
    <submittedName>
        <fullName evidence="5">Membrane-associated lipoprotein</fullName>
    </submittedName>
</protein>
<feature type="compositionally biased region" description="Low complexity" evidence="2">
    <location>
        <begin position="44"/>
        <end position="54"/>
    </location>
</feature>
<accession>A0A449AUM1</accession>
<evidence type="ECO:0000256" key="1">
    <source>
        <dbReference type="SAM" id="Coils"/>
    </source>
</evidence>
<dbReference type="NCBIfam" id="NF045841">
    <property type="entry name" value="Ig_SerProt_MIP"/>
    <property type="match status" value="1"/>
</dbReference>
<dbReference type="KEGG" id="mgly:NCTC10194_00208"/>
<dbReference type="AlphaFoldDB" id="A0A449AUM1"/>
<feature type="region of interest" description="Disordered" evidence="2">
    <location>
        <begin position="31"/>
        <end position="90"/>
    </location>
</feature>
<dbReference type="Proteomes" id="UP000290815">
    <property type="component" value="Chromosome"/>
</dbReference>
<feature type="signal peptide" evidence="3">
    <location>
        <begin position="1"/>
        <end position="22"/>
    </location>
</feature>
<keyword evidence="1" id="KW-0175">Coiled coil</keyword>
<evidence type="ECO:0000259" key="4">
    <source>
        <dbReference type="Pfam" id="PF01732"/>
    </source>
</evidence>
<gene>
    <name evidence="5" type="ORF">NCTC10194_00208</name>
</gene>
<evidence type="ECO:0000313" key="6">
    <source>
        <dbReference type="Proteomes" id="UP000290815"/>
    </source>
</evidence>
<feature type="domain" description="DUF31" evidence="4">
    <location>
        <begin position="213"/>
        <end position="687"/>
    </location>
</feature>
<dbReference type="NCBIfam" id="NF045842">
    <property type="entry name" value="MIP_near_MIB"/>
    <property type="match status" value="1"/>
</dbReference>
<dbReference type="Pfam" id="PF01732">
    <property type="entry name" value="Mycop_pep_DUF31"/>
    <property type="match status" value="1"/>
</dbReference>
<evidence type="ECO:0000313" key="5">
    <source>
        <dbReference type="EMBL" id="VEU70207.1"/>
    </source>
</evidence>
<keyword evidence="6" id="KW-1185">Reference proteome</keyword>
<sequence>MKKNISWKLLLLSLSSSIPLLAAACAGKTIKSEPEPKNPITEKGGSNNGSSEGGDVVDYPNDPNNGSISFPGFEQDKTNQPSKIPLPNPEISSEYSRLFKFDDLSLNYNNPDQEGLKKYIEYESIYLKELINRLNMAPYVEKYKEYSADFITNFDNKSKETYQPFFRDAFLKNYSIPDPSGSHLVLNPLQHDLKRSYYGSDANDRGKPRYLANELYKNAAIETFEIRFNNQNDIIKNGKKGAFRGQHEQRVYNGTAWILDYVPTNDGSYPTKWYIATNLHVVMPFRRQAGLQGEPYKNLAQSQKEADALREPNIRYNQMIDESNEAMQKMEQLKLKYGENNAEYKKLLNKYTIVDANNPSEWILEYNKVLKAKKEAENNVYGYTQSITLSKFRTNVPIRKELSPNKWDPWIDTVTLRPNQVKIVYAATDFLNQSPSDYLAADDPNANYEEMVDFAILEVDFSKQQPDSFENAIGYSSNLVDGSDNFTKVQNVNQLAEIMTNDYAGTRSSVHSRMANYDVLTEYDNIANQMVEVRDGDKNISVSKMNVNFIAVGFPTSRTDYDLSAKSLKPSQRALLDYTSSLWTNKPRSKDKGVIEYGHSLSKNFAYRNFVNKPGITDLTITSPVFNREKNEPFSVEVFKDPRSTYQGDKYLTYGLGYVLTNWQPMSGSSGSSIRDIDGNILAINFASGDILGNTLINLSQALRSNGYDYQGQYGKYNLEQYDLIYGGGKNQKTSYRQALEKLYGSNFKTNLFKKGTQIIPEAYKFKK</sequence>
<evidence type="ECO:0000256" key="3">
    <source>
        <dbReference type="SAM" id="SignalP"/>
    </source>
</evidence>
<proteinExistence type="predicted"/>
<keyword evidence="3" id="KW-0732">Signal</keyword>
<dbReference type="EMBL" id="LR215024">
    <property type="protein sequence ID" value="VEU70207.1"/>
    <property type="molecule type" value="Genomic_DNA"/>
</dbReference>
<organism evidence="5 6">
    <name type="scientific">Mycoplasmopsis glycophila</name>
    <dbReference type="NCBI Taxonomy" id="171285"/>
    <lineage>
        <taxon>Bacteria</taxon>
        <taxon>Bacillati</taxon>
        <taxon>Mycoplasmatota</taxon>
        <taxon>Mycoplasmoidales</taxon>
        <taxon>Metamycoplasmataceae</taxon>
        <taxon>Mycoplasmopsis</taxon>
    </lineage>
</organism>
<reference evidence="5 6" key="1">
    <citation type="submission" date="2019-01" db="EMBL/GenBank/DDBJ databases">
        <authorList>
            <consortium name="Pathogen Informatics"/>
        </authorList>
    </citation>
    <scope>NUCLEOTIDE SEQUENCE [LARGE SCALE GENOMIC DNA]</scope>
    <source>
        <strain evidence="5 6">NCTC10194</strain>
    </source>
</reference>
<feature type="coiled-coil region" evidence="1">
    <location>
        <begin position="313"/>
        <end position="350"/>
    </location>
</feature>
<dbReference type="InterPro" id="IPR022382">
    <property type="entry name" value="Mycoplasma_peptidase_DUF31"/>
</dbReference>
<keyword evidence="5" id="KW-0449">Lipoprotein</keyword>
<name>A0A449AUM1_9BACT</name>
<evidence type="ECO:0000256" key="2">
    <source>
        <dbReference type="SAM" id="MobiDB-lite"/>
    </source>
</evidence>
<feature type="chain" id="PRO_5019197033" evidence="3">
    <location>
        <begin position="23"/>
        <end position="768"/>
    </location>
</feature>